<dbReference type="PANTHER" id="PTHR43047">
    <property type="entry name" value="TWO-COMPONENT HISTIDINE PROTEIN KINASE"/>
    <property type="match status" value="1"/>
</dbReference>
<keyword evidence="3 6" id="KW-0597">Phosphoprotein</keyword>
<dbReference type="InterPro" id="IPR003594">
    <property type="entry name" value="HATPase_dom"/>
</dbReference>
<dbReference type="InterPro" id="IPR036890">
    <property type="entry name" value="HATPase_C_sf"/>
</dbReference>
<dbReference type="InterPro" id="IPR003661">
    <property type="entry name" value="HisK_dim/P_dom"/>
</dbReference>
<gene>
    <name evidence="10" type="ORF">U0042_27035</name>
</gene>
<proteinExistence type="predicted"/>
<reference evidence="10 11" key="1">
    <citation type="submission" date="2023-12" db="EMBL/GenBank/DDBJ databases">
        <title>Genome sequencing and assembly of bacterial species from a model synthetic community.</title>
        <authorList>
            <person name="Hogle S.L."/>
        </authorList>
    </citation>
    <scope>NUCLEOTIDE SEQUENCE [LARGE SCALE GENOMIC DNA]</scope>
    <source>
        <strain evidence="10 11">HAMBI 2494</strain>
    </source>
</reference>
<evidence type="ECO:0000259" key="7">
    <source>
        <dbReference type="PROSITE" id="PS50109"/>
    </source>
</evidence>
<dbReference type="InterPro" id="IPR000014">
    <property type="entry name" value="PAS"/>
</dbReference>
<evidence type="ECO:0000256" key="6">
    <source>
        <dbReference type="PROSITE-ProRule" id="PRU00169"/>
    </source>
</evidence>
<dbReference type="RefSeq" id="WP_232833416.1">
    <property type="nucleotide sequence ID" value="NZ_CP139965.1"/>
</dbReference>
<dbReference type="SUPFAM" id="SSF52172">
    <property type="entry name" value="CheY-like"/>
    <property type="match status" value="1"/>
</dbReference>
<feature type="domain" description="Response regulatory" evidence="8">
    <location>
        <begin position="557"/>
        <end position="663"/>
    </location>
</feature>
<dbReference type="CDD" id="cd00082">
    <property type="entry name" value="HisKA"/>
    <property type="match status" value="1"/>
</dbReference>
<dbReference type="Proteomes" id="UP001325479">
    <property type="component" value="Chromosome"/>
</dbReference>
<evidence type="ECO:0000313" key="11">
    <source>
        <dbReference type="Proteomes" id="UP001325479"/>
    </source>
</evidence>
<dbReference type="SMART" id="SM00387">
    <property type="entry name" value="HATPase_c"/>
    <property type="match status" value="1"/>
</dbReference>
<dbReference type="InterPro" id="IPR001789">
    <property type="entry name" value="Sig_transdc_resp-reg_receiver"/>
</dbReference>
<dbReference type="SMART" id="SM00448">
    <property type="entry name" value="REC"/>
    <property type="match status" value="1"/>
</dbReference>
<evidence type="ECO:0000256" key="2">
    <source>
        <dbReference type="ARBA" id="ARBA00012438"/>
    </source>
</evidence>
<keyword evidence="5" id="KW-0418">Kinase</keyword>
<dbReference type="Pfam" id="PF00512">
    <property type="entry name" value="HisKA"/>
    <property type="match status" value="1"/>
</dbReference>
<dbReference type="Pfam" id="PF00072">
    <property type="entry name" value="Response_reg"/>
    <property type="match status" value="1"/>
</dbReference>
<dbReference type="PRINTS" id="PR00344">
    <property type="entry name" value="BCTRLSENSOR"/>
</dbReference>
<dbReference type="InterPro" id="IPR004358">
    <property type="entry name" value="Sig_transdc_His_kin-like_C"/>
</dbReference>
<dbReference type="InterPro" id="IPR013655">
    <property type="entry name" value="PAS_fold_3"/>
</dbReference>
<dbReference type="SUPFAM" id="SSF55785">
    <property type="entry name" value="PYP-like sensor domain (PAS domain)"/>
    <property type="match status" value="1"/>
</dbReference>
<keyword evidence="4" id="KW-0808">Transferase</keyword>
<dbReference type="InterPro" id="IPR000700">
    <property type="entry name" value="PAS-assoc_C"/>
</dbReference>
<evidence type="ECO:0000256" key="3">
    <source>
        <dbReference type="ARBA" id="ARBA00022553"/>
    </source>
</evidence>
<dbReference type="GO" id="GO:0005524">
    <property type="term" value="F:ATP binding"/>
    <property type="evidence" value="ECO:0007669"/>
    <property type="project" value="UniProtKB-KW"/>
</dbReference>
<dbReference type="Gene3D" id="3.30.450.20">
    <property type="entry name" value="PAS domain"/>
    <property type="match status" value="1"/>
</dbReference>
<evidence type="ECO:0000256" key="5">
    <source>
        <dbReference type="ARBA" id="ARBA00022777"/>
    </source>
</evidence>
<protein>
    <recommendedName>
        <fullName evidence="2">histidine kinase</fullName>
        <ecNumber evidence="2">2.7.13.3</ecNumber>
    </recommendedName>
</protein>
<sequence>MDTQAGKTFADLANWLERKRWLITRRWLRLVRSDPAIENTGRLTNAQLIDYLPQVFDEVCVALRAAVPQASYGQVERDARQHGKHRWQHGYQLDALFRELDLLQKCTQQATREFFAHSAHRNDTQPRAHQLIEDLFSAMIYGAIRQLLEEQNQRVNDSLRARDFAFAAQQDSEERLRIAAAAAGLGIFEWDVETGEAVWENARMYEITGQRPEDGPMSSEEFFGCVHPEDLEALVSNVRAEDAPGRQVNALFRLFRRNDGALRFLEMCGSFRYTPEGGANSFIGTLADVTDRKSVEDALREVDRRKDAFLATLAHELRNPLAPIRNAAWVLKRSEAELPPHARWVPGVVDRQIRHLSSLIDDLLEVSRITTGKITLKRRVFDLREAVTGALEINAPHAEERHHRVAVSMPDTPVYVDADVTRITQIVSNLVDNALKYTPDGGDIRVAVRAEGHGPGGRALIEVSDTGIGISAAELPHVFELFVQGEDRPGRAVGGLGIGLSVVRTLAEMHGGEAIAWSAGINRGSNFTIRLPIAQASTVAAVTEPAAPEAHAQRPLRVIIVDDNRDAAESLAMVLDMHEVHTAADAGEAIQMMNARAPVDVVLLDIGLPGMDGYALARRLRELPGTEATAFVALTGSGRPEDIERSRSEGFAEHLVNRWTRCA</sequence>
<organism evidence="10 11">
    <name type="scientific">Paraburkholderia kururiensis</name>
    <dbReference type="NCBI Taxonomy" id="984307"/>
    <lineage>
        <taxon>Bacteria</taxon>
        <taxon>Pseudomonadati</taxon>
        <taxon>Pseudomonadota</taxon>
        <taxon>Betaproteobacteria</taxon>
        <taxon>Burkholderiales</taxon>
        <taxon>Burkholderiaceae</taxon>
        <taxon>Paraburkholderia</taxon>
    </lineage>
</organism>
<dbReference type="EC" id="2.7.13.3" evidence="2"/>
<evidence type="ECO:0000256" key="4">
    <source>
        <dbReference type="ARBA" id="ARBA00022679"/>
    </source>
</evidence>
<dbReference type="Pfam" id="PF02518">
    <property type="entry name" value="HATPase_c"/>
    <property type="match status" value="1"/>
</dbReference>
<dbReference type="InterPro" id="IPR011006">
    <property type="entry name" value="CheY-like_superfamily"/>
</dbReference>
<keyword evidence="10" id="KW-0547">Nucleotide-binding</keyword>
<dbReference type="SUPFAM" id="SSF55874">
    <property type="entry name" value="ATPase domain of HSP90 chaperone/DNA topoisomerase II/histidine kinase"/>
    <property type="match status" value="1"/>
</dbReference>
<dbReference type="SUPFAM" id="SSF47384">
    <property type="entry name" value="Homodimeric domain of signal transducing histidine kinase"/>
    <property type="match status" value="1"/>
</dbReference>
<evidence type="ECO:0000259" key="9">
    <source>
        <dbReference type="PROSITE" id="PS50113"/>
    </source>
</evidence>
<feature type="domain" description="Histidine kinase" evidence="7">
    <location>
        <begin position="312"/>
        <end position="535"/>
    </location>
</feature>
<dbReference type="NCBIfam" id="TIGR00229">
    <property type="entry name" value="sensory_box"/>
    <property type="match status" value="1"/>
</dbReference>
<dbReference type="InterPro" id="IPR035965">
    <property type="entry name" value="PAS-like_dom_sf"/>
</dbReference>
<dbReference type="Pfam" id="PF08447">
    <property type="entry name" value="PAS_3"/>
    <property type="match status" value="1"/>
</dbReference>
<comment type="catalytic activity">
    <reaction evidence="1">
        <text>ATP + protein L-histidine = ADP + protein N-phospho-L-histidine.</text>
        <dbReference type="EC" id="2.7.13.3"/>
    </reaction>
</comment>
<keyword evidence="11" id="KW-1185">Reference proteome</keyword>
<dbReference type="EMBL" id="CP139965">
    <property type="protein sequence ID" value="WQD77657.1"/>
    <property type="molecule type" value="Genomic_DNA"/>
</dbReference>
<feature type="modified residue" description="4-aspartylphosphate" evidence="6">
    <location>
        <position position="605"/>
    </location>
</feature>
<name>A0ABZ0WJY6_9BURK</name>
<feature type="domain" description="PAC" evidence="9">
    <location>
        <begin position="248"/>
        <end position="301"/>
    </location>
</feature>
<dbReference type="Gene3D" id="3.40.50.2300">
    <property type="match status" value="1"/>
</dbReference>
<dbReference type="InterPro" id="IPR005467">
    <property type="entry name" value="His_kinase_dom"/>
</dbReference>
<evidence type="ECO:0000256" key="1">
    <source>
        <dbReference type="ARBA" id="ARBA00000085"/>
    </source>
</evidence>
<dbReference type="PROSITE" id="PS50110">
    <property type="entry name" value="RESPONSE_REGULATORY"/>
    <property type="match status" value="1"/>
</dbReference>
<dbReference type="SMART" id="SM00388">
    <property type="entry name" value="HisKA"/>
    <property type="match status" value="1"/>
</dbReference>
<accession>A0ABZ0WJY6</accession>
<keyword evidence="10" id="KW-0067">ATP-binding</keyword>
<dbReference type="PANTHER" id="PTHR43047:SF72">
    <property type="entry name" value="OSMOSENSING HISTIDINE PROTEIN KINASE SLN1"/>
    <property type="match status" value="1"/>
</dbReference>
<dbReference type="Gene3D" id="3.30.565.10">
    <property type="entry name" value="Histidine kinase-like ATPase, C-terminal domain"/>
    <property type="match status" value="1"/>
</dbReference>
<dbReference type="Gene3D" id="1.10.287.130">
    <property type="match status" value="1"/>
</dbReference>
<dbReference type="PROSITE" id="PS50113">
    <property type="entry name" value="PAC"/>
    <property type="match status" value="1"/>
</dbReference>
<evidence type="ECO:0000259" key="8">
    <source>
        <dbReference type="PROSITE" id="PS50110"/>
    </source>
</evidence>
<evidence type="ECO:0000313" key="10">
    <source>
        <dbReference type="EMBL" id="WQD77657.1"/>
    </source>
</evidence>
<dbReference type="PROSITE" id="PS50109">
    <property type="entry name" value="HIS_KIN"/>
    <property type="match status" value="1"/>
</dbReference>
<dbReference type="InterPro" id="IPR036097">
    <property type="entry name" value="HisK_dim/P_sf"/>
</dbReference>